<evidence type="ECO:0000256" key="1">
    <source>
        <dbReference type="ARBA" id="ARBA00000085"/>
    </source>
</evidence>
<dbReference type="SUPFAM" id="SSF47384">
    <property type="entry name" value="Homodimeric domain of signal transducing histidine kinase"/>
    <property type="match status" value="1"/>
</dbReference>
<dbReference type="CDD" id="cd17546">
    <property type="entry name" value="REC_hyHK_CKI1_RcsC-like"/>
    <property type="match status" value="1"/>
</dbReference>
<sequence length="564" mass="63050">MAEISLESRIKKLETELQQLKEENLNLQQKVQQADSANQAKSEFLAMISHEIRTPMNGVIGISELLLTTELHPRQKHFAQLIKTSAASLLTLINNLLDFSKIEADKMVLDIEPFDLRVLLEQLLSLYQVTAKSKGLTVTIERDPDLAPLYQGDAYRLRQIVVNLLGNAIKFTEQGTVTLRVLKVSSSEGSDQLRFEVRDTGVGIAKESIGKLFQPFTQVDSSSTRRYGGSGLGLSISARLIKLMNGDFGVQSELGQGSTFWFVITLPREAGNMELQAKLSHVEHLDPEPVTTEAREPQPSVTEDGSPHTLRLLIVDDEETNRVIMGEIFRHVPVDIVFARNGQEAIEACRNNRFNLIFMDCQMPVVDGFAAAATILEEAARHQYPSPVIIALTADATAAAQQRCKEVGMVDYLVKPIDFTRLMAVLSNWLPELPLTFFPLSMKMEQTAEMKNPTPEVVNLEVLQRLRDYVGDIGPVIQVFLQSLDRRLAELEKAVQANDPLEISKIAHTMKGNSSQFGAENLSHLCQLAESMGKNNNLQQITRIFQQIVNASRQVKEFFLEQLE</sequence>
<dbReference type="KEGG" id="dog:HP555_13415"/>
<dbReference type="GO" id="GO:0005524">
    <property type="term" value="F:ATP binding"/>
    <property type="evidence" value="ECO:0007669"/>
    <property type="project" value="UniProtKB-KW"/>
</dbReference>
<feature type="domain" description="Response regulatory" evidence="19">
    <location>
        <begin position="311"/>
        <end position="430"/>
    </location>
</feature>
<proteinExistence type="predicted"/>
<dbReference type="EMBL" id="CP054140">
    <property type="protein sequence ID" value="QQG66790.1"/>
    <property type="molecule type" value="Genomic_DNA"/>
</dbReference>
<dbReference type="CDD" id="cd00088">
    <property type="entry name" value="HPT"/>
    <property type="match status" value="1"/>
</dbReference>
<evidence type="ECO:0000256" key="12">
    <source>
        <dbReference type="ARBA" id="ARBA00023012"/>
    </source>
</evidence>
<evidence type="ECO:0000256" key="6">
    <source>
        <dbReference type="ARBA" id="ARBA00022679"/>
    </source>
</evidence>
<dbReference type="SUPFAM" id="SSF47226">
    <property type="entry name" value="Histidine-containing phosphotransfer domain, HPT domain"/>
    <property type="match status" value="1"/>
</dbReference>
<dbReference type="Proteomes" id="UP000596092">
    <property type="component" value="Chromosome"/>
</dbReference>
<dbReference type="Gene3D" id="3.40.50.2300">
    <property type="match status" value="1"/>
</dbReference>
<dbReference type="InterPro" id="IPR004358">
    <property type="entry name" value="Sig_transdc_His_kin-like_C"/>
</dbReference>
<evidence type="ECO:0000256" key="11">
    <source>
        <dbReference type="ARBA" id="ARBA00022989"/>
    </source>
</evidence>
<dbReference type="PRINTS" id="PR00344">
    <property type="entry name" value="BCTRLSENSOR"/>
</dbReference>
<keyword evidence="7" id="KW-0812">Transmembrane</keyword>
<dbReference type="RefSeq" id="WP_199263075.1">
    <property type="nucleotide sequence ID" value="NZ_CP054140.1"/>
</dbReference>
<dbReference type="GO" id="GO:0000155">
    <property type="term" value="F:phosphorelay sensor kinase activity"/>
    <property type="evidence" value="ECO:0007669"/>
    <property type="project" value="InterPro"/>
</dbReference>
<dbReference type="SUPFAM" id="SSF55874">
    <property type="entry name" value="ATPase domain of HSP90 chaperone/DNA topoisomerase II/histidine kinase"/>
    <property type="match status" value="1"/>
</dbReference>
<dbReference type="InterPro" id="IPR008207">
    <property type="entry name" value="Sig_transdc_His_kin_Hpt_dom"/>
</dbReference>
<dbReference type="SUPFAM" id="SSF52172">
    <property type="entry name" value="CheY-like"/>
    <property type="match status" value="1"/>
</dbReference>
<keyword evidence="6" id="KW-0808">Transferase</keyword>
<evidence type="ECO:0000256" key="15">
    <source>
        <dbReference type="PROSITE-ProRule" id="PRU00169"/>
    </source>
</evidence>
<dbReference type="InterPro" id="IPR011006">
    <property type="entry name" value="CheY-like_superfamily"/>
</dbReference>
<dbReference type="Pfam" id="PF01627">
    <property type="entry name" value="Hpt"/>
    <property type="match status" value="1"/>
</dbReference>
<reference evidence="21 22" key="1">
    <citation type="submission" date="2020-05" db="EMBL/GenBank/DDBJ databases">
        <title>Complete genome of Desulfobulbus oligotrophicus.</title>
        <authorList>
            <person name="Podar M."/>
        </authorList>
    </citation>
    <scope>NUCLEOTIDE SEQUENCE [LARGE SCALE GENOMIC DNA]</scope>
    <source>
        <strain evidence="21 22">Prop6</strain>
    </source>
</reference>
<evidence type="ECO:0000256" key="17">
    <source>
        <dbReference type="SAM" id="MobiDB-lite"/>
    </source>
</evidence>
<evidence type="ECO:0000256" key="3">
    <source>
        <dbReference type="ARBA" id="ARBA00012438"/>
    </source>
</evidence>
<dbReference type="Gene3D" id="1.20.120.160">
    <property type="entry name" value="HPT domain"/>
    <property type="match status" value="1"/>
</dbReference>
<dbReference type="PANTHER" id="PTHR45339:SF1">
    <property type="entry name" value="HYBRID SIGNAL TRANSDUCTION HISTIDINE KINASE J"/>
    <property type="match status" value="1"/>
</dbReference>
<dbReference type="PANTHER" id="PTHR45339">
    <property type="entry name" value="HYBRID SIGNAL TRANSDUCTION HISTIDINE KINASE J"/>
    <property type="match status" value="1"/>
</dbReference>
<keyword evidence="16" id="KW-0175">Coiled coil</keyword>
<name>A0A7T5VF55_9BACT</name>
<evidence type="ECO:0000256" key="7">
    <source>
        <dbReference type="ARBA" id="ARBA00022692"/>
    </source>
</evidence>
<dbReference type="InterPro" id="IPR005467">
    <property type="entry name" value="His_kinase_dom"/>
</dbReference>
<evidence type="ECO:0000256" key="14">
    <source>
        <dbReference type="PROSITE-ProRule" id="PRU00110"/>
    </source>
</evidence>
<comment type="subcellular location">
    <subcellularLocation>
        <location evidence="2">Cell membrane</location>
        <topology evidence="2">Multi-pass membrane protein</topology>
    </subcellularLocation>
</comment>
<evidence type="ECO:0000256" key="4">
    <source>
        <dbReference type="ARBA" id="ARBA00022475"/>
    </source>
</evidence>
<dbReference type="PROSITE" id="PS50110">
    <property type="entry name" value="RESPONSE_REGULATORY"/>
    <property type="match status" value="1"/>
</dbReference>
<accession>A0A7T5VF55</accession>
<evidence type="ECO:0000259" key="20">
    <source>
        <dbReference type="PROSITE" id="PS50894"/>
    </source>
</evidence>
<keyword evidence="8" id="KW-0547">Nucleotide-binding</keyword>
<evidence type="ECO:0000259" key="19">
    <source>
        <dbReference type="PROSITE" id="PS50110"/>
    </source>
</evidence>
<evidence type="ECO:0000256" key="8">
    <source>
        <dbReference type="ARBA" id="ARBA00022741"/>
    </source>
</evidence>
<dbReference type="SMART" id="SM00448">
    <property type="entry name" value="REC"/>
    <property type="match status" value="1"/>
</dbReference>
<dbReference type="Gene3D" id="1.10.287.130">
    <property type="match status" value="1"/>
</dbReference>
<dbReference type="Pfam" id="PF00512">
    <property type="entry name" value="HisKA"/>
    <property type="match status" value="1"/>
</dbReference>
<dbReference type="FunFam" id="1.10.287.130:FF:000004">
    <property type="entry name" value="Ethylene receptor 1"/>
    <property type="match status" value="1"/>
</dbReference>
<dbReference type="SMART" id="SM00388">
    <property type="entry name" value="HisKA"/>
    <property type="match status" value="1"/>
</dbReference>
<dbReference type="SMART" id="SM00073">
    <property type="entry name" value="HPT"/>
    <property type="match status" value="1"/>
</dbReference>
<keyword evidence="9" id="KW-0418">Kinase</keyword>
<keyword evidence="13" id="KW-0472">Membrane</keyword>
<keyword evidence="10" id="KW-0067">ATP-binding</keyword>
<dbReference type="PROSITE" id="PS50109">
    <property type="entry name" value="HIS_KIN"/>
    <property type="match status" value="1"/>
</dbReference>
<dbReference type="GO" id="GO:0005886">
    <property type="term" value="C:plasma membrane"/>
    <property type="evidence" value="ECO:0007669"/>
    <property type="project" value="UniProtKB-SubCell"/>
</dbReference>
<feature type="coiled-coil region" evidence="16">
    <location>
        <begin position="3"/>
        <end position="40"/>
    </location>
</feature>
<evidence type="ECO:0000313" key="22">
    <source>
        <dbReference type="Proteomes" id="UP000596092"/>
    </source>
</evidence>
<dbReference type="Gene3D" id="3.30.565.10">
    <property type="entry name" value="Histidine kinase-like ATPase, C-terminal domain"/>
    <property type="match status" value="1"/>
</dbReference>
<keyword evidence="12" id="KW-0902">Two-component regulatory system</keyword>
<dbReference type="AlphaFoldDB" id="A0A7T5VF55"/>
<keyword evidence="5 15" id="KW-0597">Phosphoprotein</keyword>
<dbReference type="PROSITE" id="PS50894">
    <property type="entry name" value="HPT"/>
    <property type="match status" value="1"/>
</dbReference>
<evidence type="ECO:0000256" key="9">
    <source>
        <dbReference type="ARBA" id="ARBA00022777"/>
    </source>
</evidence>
<dbReference type="InterPro" id="IPR003594">
    <property type="entry name" value="HATPase_dom"/>
</dbReference>
<feature type="modified residue" description="Phosphohistidine" evidence="14">
    <location>
        <position position="508"/>
    </location>
</feature>
<evidence type="ECO:0000313" key="21">
    <source>
        <dbReference type="EMBL" id="QQG66790.1"/>
    </source>
</evidence>
<dbReference type="EC" id="2.7.13.3" evidence="3"/>
<organism evidence="21 22">
    <name type="scientific">Desulfobulbus oligotrophicus</name>
    <dbReference type="NCBI Taxonomy" id="1909699"/>
    <lineage>
        <taxon>Bacteria</taxon>
        <taxon>Pseudomonadati</taxon>
        <taxon>Thermodesulfobacteriota</taxon>
        <taxon>Desulfobulbia</taxon>
        <taxon>Desulfobulbales</taxon>
        <taxon>Desulfobulbaceae</taxon>
        <taxon>Desulfobulbus</taxon>
    </lineage>
</organism>
<dbReference type="Pfam" id="PF02518">
    <property type="entry name" value="HATPase_c"/>
    <property type="match status" value="1"/>
</dbReference>
<evidence type="ECO:0000259" key="18">
    <source>
        <dbReference type="PROSITE" id="PS50109"/>
    </source>
</evidence>
<evidence type="ECO:0000256" key="16">
    <source>
        <dbReference type="SAM" id="Coils"/>
    </source>
</evidence>
<feature type="region of interest" description="Disordered" evidence="17">
    <location>
        <begin position="287"/>
        <end position="306"/>
    </location>
</feature>
<dbReference type="InterPro" id="IPR036097">
    <property type="entry name" value="HisK_dim/P_sf"/>
</dbReference>
<comment type="catalytic activity">
    <reaction evidence="1">
        <text>ATP + protein L-histidine = ADP + protein N-phospho-L-histidine.</text>
        <dbReference type="EC" id="2.7.13.3"/>
    </reaction>
</comment>
<dbReference type="InterPro" id="IPR003661">
    <property type="entry name" value="HisK_dim/P_dom"/>
</dbReference>
<feature type="domain" description="Histidine kinase" evidence="18">
    <location>
        <begin position="47"/>
        <end position="268"/>
    </location>
</feature>
<keyword evidence="22" id="KW-1185">Reference proteome</keyword>
<dbReference type="CDD" id="cd00082">
    <property type="entry name" value="HisKA"/>
    <property type="match status" value="1"/>
</dbReference>
<evidence type="ECO:0000256" key="2">
    <source>
        <dbReference type="ARBA" id="ARBA00004651"/>
    </source>
</evidence>
<dbReference type="CDD" id="cd16922">
    <property type="entry name" value="HATPase_EvgS-ArcB-TorS-like"/>
    <property type="match status" value="1"/>
</dbReference>
<dbReference type="Pfam" id="PF00072">
    <property type="entry name" value="Response_reg"/>
    <property type="match status" value="1"/>
</dbReference>
<dbReference type="FunFam" id="3.30.565.10:FF:000010">
    <property type="entry name" value="Sensor histidine kinase RcsC"/>
    <property type="match status" value="1"/>
</dbReference>
<protein>
    <recommendedName>
        <fullName evidence="3">histidine kinase</fullName>
        <ecNumber evidence="3">2.7.13.3</ecNumber>
    </recommendedName>
</protein>
<evidence type="ECO:0000256" key="5">
    <source>
        <dbReference type="ARBA" id="ARBA00022553"/>
    </source>
</evidence>
<feature type="modified residue" description="4-aspartylphosphate" evidence="15">
    <location>
        <position position="360"/>
    </location>
</feature>
<evidence type="ECO:0000256" key="13">
    <source>
        <dbReference type="ARBA" id="ARBA00023136"/>
    </source>
</evidence>
<dbReference type="SMART" id="SM00387">
    <property type="entry name" value="HATPase_c"/>
    <property type="match status" value="1"/>
</dbReference>
<dbReference type="InterPro" id="IPR001789">
    <property type="entry name" value="Sig_transdc_resp-reg_receiver"/>
</dbReference>
<dbReference type="InterPro" id="IPR036890">
    <property type="entry name" value="HATPase_C_sf"/>
</dbReference>
<keyword evidence="4" id="KW-1003">Cell membrane</keyword>
<gene>
    <name evidence="21" type="ORF">HP555_13415</name>
</gene>
<keyword evidence="11" id="KW-1133">Transmembrane helix</keyword>
<feature type="domain" description="HPt" evidence="20">
    <location>
        <begin position="469"/>
        <end position="564"/>
    </location>
</feature>
<evidence type="ECO:0000256" key="10">
    <source>
        <dbReference type="ARBA" id="ARBA00022840"/>
    </source>
</evidence>
<dbReference type="InterPro" id="IPR036641">
    <property type="entry name" value="HPT_dom_sf"/>
</dbReference>